<accession>A0A8C0ITW8</accession>
<dbReference type="OMA" id="RFQLWAL"/>
<dbReference type="InterPro" id="IPR027861">
    <property type="entry name" value="TMEM249"/>
</dbReference>
<organism evidence="2 3">
    <name type="scientific">Chelonoidis abingdonii</name>
    <name type="common">Abingdon island giant tortoise</name>
    <name type="synonym">Testudo abingdonii</name>
    <dbReference type="NCBI Taxonomy" id="106734"/>
    <lineage>
        <taxon>Eukaryota</taxon>
        <taxon>Metazoa</taxon>
        <taxon>Chordata</taxon>
        <taxon>Craniata</taxon>
        <taxon>Vertebrata</taxon>
        <taxon>Euteleostomi</taxon>
        <taxon>Archelosauria</taxon>
        <taxon>Testudinata</taxon>
        <taxon>Testudines</taxon>
        <taxon>Cryptodira</taxon>
        <taxon>Durocryptodira</taxon>
        <taxon>Testudinoidea</taxon>
        <taxon>Testudinidae</taxon>
        <taxon>Chelonoidis</taxon>
    </lineage>
</organism>
<dbReference type="GeneTree" id="ENSGT00510000050177"/>
<sequence>SSVWADAHLPGATMLRGAFMLWNLCFFDVERSLARRLQQNTHYPFQVQQPNGEEDVSLAPAPSPPCSSLALGLGSRVRPLQVSQDYFGFFVYGTLVGFWLLLSSMHKRHLVINHVQGCYQIYIKRRLWEEGPLHQIYVRLTAQTDAYGKCFYSLIINGHGLEVLALASLSDKYEHMEFLGRRIARRLKLNYFDYLDVSTRHVIRHRPPLERDEELQPWAGEVQGALCKAPGHHTPPAQSWLTWAL</sequence>
<reference evidence="2" key="2">
    <citation type="submission" date="2025-09" db="UniProtKB">
        <authorList>
            <consortium name="Ensembl"/>
        </authorList>
    </citation>
    <scope>IDENTIFICATION</scope>
</reference>
<proteinExistence type="predicted"/>
<dbReference type="PANTHER" id="PTHR35442">
    <property type="entry name" value="TRANSMEMBRANE PROTEIN 249"/>
    <property type="match status" value="1"/>
</dbReference>
<keyword evidence="3" id="KW-1185">Reference proteome</keyword>
<protein>
    <submittedName>
        <fullName evidence="2">Transmembrane protein 249</fullName>
    </submittedName>
</protein>
<dbReference type="AlphaFoldDB" id="A0A8C0ITW8"/>
<dbReference type="Proteomes" id="UP000694404">
    <property type="component" value="Unplaced"/>
</dbReference>
<evidence type="ECO:0000313" key="3">
    <source>
        <dbReference type="Proteomes" id="UP000694404"/>
    </source>
</evidence>
<reference evidence="2" key="1">
    <citation type="submission" date="2025-08" db="UniProtKB">
        <authorList>
            <consortium name="Ensembl"/>
        </authorList>
    </citation>
    <scope>IDENTIFICATION</scope>
</reference>
<dbReference type="PANTHER" id="PTHR35442:SF1">
    <property type="entry name" value="CATION CHANNEL SPERM-ASSOCIATED AUXILIARY SUBUNIT TMEM249"/>
    <property type="match status" value="1"/>
</dbReference>
<dbReference type="Pfam" id="PF15158">
    <property type="entry name" value="TMEM249"/>
    <property type="match status" value="1"/>
</dbReference>
<keyword evidence="1" id="KW-0812">Transmembrane</keyword>
<feature type="transmembrane region" description="Helical" evidence="1">
    <location>
        <begin position="86"/>
        <end position="102"/>
    </location>
</feature>
<dbReference type="Ensembl" id="ENSCABT00000020856.1">
    <property type="protein sequence ID" value="ENSCABP00000019038.1"/>
    <property type="gene ID" value="ENSCABG00000014064.1"/>
</dbReference>
<keyword evidence="1" id="KW-1133">Transmembrane helix</keyword>
<evidence type="ECO:0000256" key="1">
    <source>
        <dbReference type="SAM" id="Phobius"/>
    </source>
</evidence>
<evidence type="ECO:0000313" key="2">
    <source>
        <dbReference type="Ensembl" id="ENSCABP00000019038.1"/>
    </source>
</evidence>
<keyword evidence="1" id="KW-0472">Membrane</keyword>
<gene>
    <name evidence="2" type="primary">TMEM249</name>
</gene>
<name>A0A8C0ITW8_CHEAB</name>